<dbReference type="SUPFAM" id="SSF52096">
    <property type="entry name" value="ClpP/crotonase"/>
    <property type="match status" value="1"/>
</dbReference>
<evidence type="ECO:0000256" key="6">
    <source>
        <dbReference type="ARBA" id="ARBA00031181"/>
    </source>
</evidence>
<dbReference type="InterPro" id="IPR045004">
    <property type="entry name" value="ECH_dom"/>
</dbReference>
<reference evidence="8 9" key="1">
    <citation type="submission" date="2016-07" db="EMBL/GenBank/DDBJ databases">
        <title>Pervasive Adenine N6-methylation of Active Genes in Fungi.</title>
        <authorList>
            <consortium name="DOE Joint Genome Institute"/>
            <person name="Mondo S.J."/>
            <person name="Dannebaum R.O."/>
            <person name="Kuo R.C."/>
            <person name="Labutti K."/>
            <person name="Haridas S."/>
            <person name="Kuo A."/>
            <person name="Salamov A."/>
            <person name="Ahrendt S.R."/>
            <person name="Lipzen A."/>
            <person name="Sullivan W."/>
            <person name="Andreopoulos W.B."/>
            <person name="Clum A."/>
            <person name="Lindquist E."/>
            <person name="Daum C."/>
            <person name="Ramamoorthy G.K."/>
            <person name="Gryganskyi A."/>
            <person name="Culley D."/>
            <person name="Magnuson J.K."/>
            <person name="James T.Y."/>
            <person name="O'Malley M.A."/>
            <person name="Stajich J.E."/>
            <person name="Spatafora J.W."/>
            <person name="Visel A."/>
            <person name="Grigoriev I.V."/>
        </authorList>
    </citation>
    <scope>NUCLEOTIDE SEQUENCE [LARGE SCALE GENOMIC DNA]</scope>
    <source>
        <strain evidence="8 9">CBS 931.73</strain>
    </source>
</reference>
<dbReference type="Gene3D" id="3.90.226.10">
    <property type="entry name" value="2-enoyl-CoA Hydratase, Chain A, domain 1"/>
    <property type="match status" value="1"/>
</dbReference>
<dbReference type="InterPro" id="IPR032259">
    <property type="entry name" value="HIBYL-CoA-H"/>
</dbReference>
<dbReference type="GO" id="GO:0003860">
    <property type="term" value="F:3-hydroxyisobutyryl-CoA hydrolase activity"/>
    <property type="evidence" value="ECO:0007669"/>
    <property type="project" value="UniProtKB-EC"/>
</dbReference>
<dbReference type="STRING" id="1314790.A0A1Y1Z3G9"/>
<evidence type="ECO:0000256" key="5">
    <source>
        <dbReference type="ARBA" id="ARBA00023128"/>
    </source>
</evidence>
<accession>A0A1Y1Z3G9</accession>
<evidence type="ECO:0000313" key="8">
    <source>
        <dbReference type="EMBL" id="ORY04405.1"/>
    </source>
</evidence>
<dbReference type="OrthoDB" id="1737613at2759"/>
<dbReference type="EC" id="3.1.2.4" evidence="3"/>
<evidence type="ECO:0000259" key="7">
    <source>
        <dbReference type="Pfam" id="PF16113"/>
    </source>
</evidence>
<dbReference type="EMBL" id="MCFE01000035">
    <property type="protein sequence ID" value="ORY04405.1"/>
    <property type="molecule type" value="Genomic_DNA"/>
</dbReference>
<dbReference type="AlphaFoldDB" id="A0A1Y1Z3G9"/>
<evidence type="ECO:0000313" key="9">
    <source>
        <dbReference type="Proteomes" id="UP000193498"/>
    </source>
</evidence>
<dbReference type="InterPro" id="IPR029045">
    <property type="entry name" value="ClpP/crotonase-like_dom_sf"/>
</dbReference>
<dbReference type="FunFam" id="3.90.226.10:FF:000026">
    <property type="entry name" value="3-hydroxyisobutyryl-CoA hydrolase, mitochondrial"/>
    <property type="match status" value="1"/>
</dbReference>
<protein>
    <recommendedName>
        <fullName evidence="3">3-hydroxyisobutyryl-CoA hydrolase</fullName>
        <ecNumber evidence="3">3.1.2.4</ecNumber>
    </recommendedName>
    <alternativeName>
        <fullName evidence="6">3-hydroxyisobutyryl-coenzyme A hydrolase</fullName>
    </alternativeName>
</protein>
<feature type="domain" description="Enoyl-CoA hydratase/isomerase" evidence="7">
    <location>
        <begin position="1"/>
        <end position="289"/>
    </location>
</feature>
<dbReference type="Pfam" id="PF16113">
    <property type="entry name" value="ECH_2"/>
    <property type="match status" value="1"/>
</dbReference>
<dbReference type="FunCoup" id="A0A1Y1Z3G9">
    <property type="interactions" value="634"/>
</dbReference>
<keyword evidence="9" id="KW-1185">Reference proteome</keyword>
<evidence type="ECO:0000256" key="1">
    <source>
        <dbReference type="ARBA" id="ARBA00001709"/>
    </source>
</evidence>
<dbReference type="InterPro" id="IPR018376">
    <property type="entry name" value="Enoyl-CoA_hyd/isom_CS"/>
</dbReference>
<evidence type="ECO:0000256" key="2">
    <source>
        <dbReference type="ARBA" id="ARBA00004173"/>
    </source>
</evidence>
<sequence>MVLLKSSAAKAFCAGGDVRELIGMIKENPAKAREYFRMEYGLDYAVATSKTPIVALMNGITMGGGCGISVHAPFRVATETTLMAMPETRIGLFPDVGSTFFLSRMDGELGVYLGLTGDRLKGEDAFHIGLATHYVPSSQLPSLERDLCELDTPDSEVINQVIQEYSEESEQPFSLDHARPVIDKCFRYDTMEEIIQALTDVGDEFSKQTLETLGQMSPTSLKITLKSIRAARTLSIADAFKMEYKLALKCLGHDFPEGVTKQLVTKTRDPQWKPATLAEVPLAEVEKYFNWEPSEPLEIPDELTYMEYPHLKNALPSEREVQHLLSGENPDAGSMQLDRAAIMTWFETDRMEKPGVTKKVLEILSRKTAVTAEGQLKWTP</sequence>
<organism evidence="8 9">
    <name type="scientific">Basidiobolus meristosporus CBS 931.73</name>
    <dbReference type="NCBI Taxonomy" id="1314790"/>
    <lineage>
        <taxon>Eukaryota</taxon>
        <taxon>Fungi</taxon>
        <taxon>Fungi incertae sedis</taxon>
        <taxon>Zoopagomycota</taxon>
        <taxon>Entomophthoromycotina</taxon>
        <taxon>Basidiobolomycetes</taxon>
        <taxon>Basidiobolales</taxon>
        <taxon>Basidiobolaceae</taxon>
        <taxon>Basidiobolus</taxon>
    </lineage>
</organism>
<dbReference type="GO" id="GO:0005739">
    <property type="term" value="C:mitochondrion"/>
    <property type="evidence" value="ECO:0007669"/>
    <property type="project" value="UniProtKB-SubCell"/>
</dbReference>
<keyword evidence="4" id="KW-0378">Hydrolase</keyword>
<proteinExistence type="predicted"/>
<dbReference type="GO" id="GO:0006574">
    <property type="term" value="P:L-valine catabolic process"/>
    <property type="evidence" value="ECO:0007669"/>
    <property type="project" value="TreeGrafter"/>
</dbReference>
<dbReference type="NCBIfam" id="NF004127">
    <property type="entry name" value="PRK05617.1"/>
    <property type="match status" value="1"/>
</dbReference>
<dbReference type="PROSITE" id="PS00166">
    <property type="entry name" value="ENOYL_COA_HYDRATASE"/>
    <property type="match status" value="1"/>
</dbReference>
<comment type="catalytic activity">
    <reaction evidence="1">
        <text>3-hydroxy-2-methylpropanoyl-CoA + H2O = 3-hydroxy-2-methylpropanoate + CoA + H(+)</text>
        <dbReference type="Rhea" id="RHEA:20888"/>
        <dbReference type="ChEBI" id="CHEBI:11805"/>
        <dbReference type="ChEBI" id="CHEBI:15377"/>
        <dbReference type="ChEBI" id="CHEBI:15378"/>
        <dbReference type="ChEBI" id="CHEBI:57287"/>
        <dbReference type="ChEBI" id="CHEBI:57340"/>
        <dbReference type="EC" id="3.1.2.4"/>
    </reaction>
</comment>
<evidence type="ECO:0000256" key="3">
    <source>
        <dbReference type="ARBA" id="ARBA00011915"/>
    </source>
</evidence>
<dbReference type="PANTHER" id="PTHR43176">
    <property type="entry name" value="3-HYDROXYISOBUTYRYL-COA HYDROLASE-RELATED"/>
    <property type="match status" value="1"/>
</dbReference>
<gene>
    <name evidence="8" type="ORF">K493DRAFT_205810</name>
</gene>
<dbReference type="InParanoid" id="A0A1Y1Z3G9"/>
<dbReference type="PANTHER" id="PTHR43176:SF3">
    <property type="entry name" value="3-HYDROXYISOBUTYRYL-COA HYDROLASE, MITOCHONDRIAL"/>
    <property type="match status" value="1"/>
</dbReference>
<name>A0A1Y1Z3G9_9FUNG</name>
<evidence type="ECO:0000256" key="4">
    <source>
        <dbReference type="ARBA" id="ARBA00022801"/>
    </source>
</evidence>
<comment type="subcellular location">
    <subcellularLocation>
        <location evidence="2">Mitochondrion</location>
    </subcellularLocation>
</comment>
<keyword evidence="5" id="KW-0496">Mitochondrion</keyword>
<dbReference type="Proteomes" id="UP000193498">
    <property type="component" value="Unassembled WGS sequence"/>
</dbReference>
<dbReference type="CDD" id="cd06558">
    <property type="entry name" value="crotonase-like"/>
    <property type="match status" value="1"/>
</dbReference>
<comment type="caution">
    <text evidence="8">The sequence shown here is derived from an EMBL/GenBank/DDBJ whole genome shotgun (WGS) entry which is preliminary data.</text>
</comment>